<organism evidence="6 7">
    <name type="scientific">Candidatus Nesterenkonia stercoripullorum</name>
    <dbReference type="NCBI Taxonomy" id="2838701"/>
    <lineage>
        <taxon>Bacteria</taxon>
        <taxon>Bacillati</taxon>
        <taxon>Actinomycetota</taxon>
        <taxon>Actinomycetes</taxon>
        <taxon>Micrococcales</taxon>
        <taxon>Micrococcaceae</taxon>
        <taxon>Nesterenkonia</taxon>
    </lineage>
</organism>
<comment type="function">
    <text evidence="2">Destroys radicals which are normally produced within the cells and which are toxic to biological systems. May play a role in favoring mycobacterial survival in phagocytes.</text>
</comment>
<feature type="compositionally biased region" description="Basic and acidic residues" evidence="4">
    <location>
        <begin position="1"/>
        <end position="11"/>
    </location>
</feature>
<keyword evidence="3" id="KW-0862">Zinc</keyword>
<dbReference type="GO" id="GO:0005507">
    <property type="term" value="F:copper ion binding"/>
    <property type="evidence" value="ECO:0007669"/>
    <property type="project" value="InterPro"/>
</dbReference>
<dbReference type="Pfam" id="PF00080">
    <property type="entry name" value="Sod_Cu"/>
    <property type="match status" value="1"/>
</dbReference>
<dbReference type="InterPro" id="IPR024134">
    <property type="entry name" value="SOD_Cu/Zn_/chaperone"/>
</dbReference>
<feature type="compositionally biased region" description="Acidic residues" evidence="4">
    <location>
        <begin position="175"/>
        <end position="195"/>
    </location>
</feature>
<evidence type="ECO:0000256" key="2">
    <source>
        <dbReference type="ARBA" id="ARBA00024900"/>
    </source>
</evidence>
<evidence type="ECO:0000259" key="5">
    <source>
        <dbReference type="Pfam" id="PF00080"/>
    </source>
</evidence>
<reference evidence="6" key="1">
    <citation type="journal article" date="2021" name="PeerJ">
        <title>Extensive microbial diversity within the chicken gut microbiome revealed by metagenomics and culture.</title>
        <authorList>
            <person name="Gilroy R."/>
            <person name="Ravi A."/>
            <person name="Getino M."/>
            <person name="Pursley I."/>
            <person name="Horton D.L."/>
            <person name="Alikhan N.F."/>
            <person name="Baker D."/>
            <person name="Gharbi K."/>
            <person name="Hall N."/>
            <person name="Watson M."/>
            <person name="Adriaenssens E.M."/>
            <person name="Foster-Nyarko E."/>
            <person name="Jarju S."/>
            <person name="Secka A."/>
            <person name="Antonio M."/>
            <person name="Oren A."/>
            <person name="Chaudhuri R.R."/>
            <person name="La Ragione R."/>
            <person name="Hildebrand F."/>
            <person name="Pallen M.J."/>
        </authorList>
    </citation>
    <scope>NUCLEOTIDE SEQUENCE</scope>
    <source>
        <strain evidence="6">ChiHejej3B27-3195</strain>
    </source>
</reference>
<dbReference type="SUPFAM" id="SSF49329">
    <property type="entry name" value="Cu,Zn superoxide dismutase-like"/>
    <property type="match status" value="1"/>
</dbReference>
<comment type="cofactor">
    <cofactor evidence="3">
        <name>Zn(2+)</name>
        <dbReference type="ChEBI" id="CHEBI:29105"/>
    </cofactor>
    <text evidence="3">Binds 1 zinc ion per subunit.</text>
</comment>
<comment type="catalytic activity">
    <reaction evidence="3">
        <text>2 superoxide + 2 H(+) = H2O2 + O2</text>
        <dbReference type="Rhea" id="RHEA:20696"/>
        <dbReference type="ChEBI" id="CHEBI:15378"/>
        <dbReference type="ChEBI" id="CHEBI:15379"/>
        <dbReference type="ChEBI" id="CHEBI:16240"/>
        <dbReference type="ChEBI" id="CHEBI:18421"/>
        <dbReference type="EC" id="1.15.1.1"/>
    </reaction>
</comment>
<feature type="region of interest" description="Disordered" evidence="4">
    <location>
        <begin position="50"/>
        <end position="108"/>
    </location>
</feature>
<proteinExistence type="inferred from homology"/>
<feature type="domain" description="Superoxide dismutase copper/zinc binding" evidence="5">
    <location>
        <begin position="116"/>
        <end position="296"/>
    </location>
</feature>
<feature type="region of interest" description="Disordered" evidence="4">
    <location>
        <begin position="1"/>
        <end position="31"/>
    </location>
</feature>
<feature type="region of interest" description="Disordered" evidence="4">
    <location>
        <begin position="148"/>
        <end position="237"/>
    </location>
</feature>
<dbReference type="PROSITE" id="PS00332">
    <property type="entry name" value="SOD_CU_ZN_2"/>
    <property type="match status" value="1"/>
</dbReference>
<dbReference type="PANTHER" id="PTHR10003">
    <property type="entry name" value="SUPEROXIDE DISMUTASE CU-ZN -RELATED"/>
    <property type="match status" value="1"/>
</dbReference>
<evidence type="ECO:0000313" key="6">
    <source>
        <dbReference type="EMBL" id="HIW98559.1"/>
    </source>
</evidence>
<dbReference type="EMBL" id="DXGD01000010">
    <property type="protein sequence ID" value="HIW98559.1"/>
    <property type="molecule type" value="Genomic_DNA"/>
</dbReference>
<comment type="caution">
    <text evidence="6">The sequence shown here is derived from an EMBL/GenBank/DDBJ whole genome shotgun (WGS) entry which is preliminary data.</text>
</comment>
<keyword evidence="3" id="KW-0560">Oxidoreductase</keyword>
<dbReference type="InterPro" id="IPR018152">
    <property type="entry name" value="SOD_Cu/Zn_BS"/>
</dbReference>
<dbReference type="InterPro" id="IPR001424">
    <property type="entry name" value="SOD_Cu_Zn_dom"/>
</dbReference>
<feature type="compositionally biased region" description="Acidic residues" evidence="4">
    <location>
        <begin position="53"/>
        <end position="78"/>
    </location>
</feature>
<evidence type="ECO:0000313" key="7">
    <source>
        <dbReference type="Proteomes" id="UP000824151"/>
    </source>
</evidence>
<keyword evidence="3" id="KW-0186">Copper</keyword>
<dbReference type="EC" id="1.15.1.1" evidence="3"/>
<sequence length="299" mass="31229">MSTTRDGETADRSLSALNRAPRSVQAGSPLRRATPLFSLALASLLVLSACSDSDPESDPDGEDAAETEEAAADGDENADQNADGESASDDDEEQSDEEENRFAVAELSDAAGNDLGSVEFLEAEGGVDVVVDLTDLNAGFRGMGIHEVGECEPQSSDDSDAVGDFLSAGDHIEGDVDDDEGVVEGEDELEEEEPDVPDRPEGELPEAQPEAGEGTHPQHAGDLPNLLVTEDGTAKSTVTTDRLSSDLLLDDDGSAFIVYASPDNHGNVPERYAPYGVDDETLANGDAGERMACGVIEDG</sequence>
<protein>
    <recommendedName>
        <fullName evidence="3">Superoxide dismutase [Cu-Zn]</fullName>
        <ecNumber evidence="3">1.15.1.1</ecNumber>
    </recommendedName>
</protein>
<gene>
    <name evidence="6" type="ORF">H9871_00280</name>
</gene>
<feature type="compositionally biased region" description="Acidic residues" evidence="4">
    <location>
        <begin position="86"/>
        <end position="99"/>
    </location>
</feature>
<evidence type="ECO:0000256" key="1">
    <source>
        <dbReference type="ARBA" id="ARBA00010457"/>
    </source>
</evidence>
<comment type="similarity">
    <text evidence="1 3">Belongs to the Cu-Zn superoxide dismutase family.</text>
</comment>
<dbReference type="GO" id="GO:0004784">
    <property type="term" value="F:superoxide dismutase activity"/>
    <property type="evidence" value="ECO:0007669"/>
    <property type="project" value="UniProtKB-EC"/>
</dbReference>
<dbReference type="AlphaFoldDB" id="A0A9D1UQX2"/>
<keyword evidence="3" id="KW-0479">Metal-binding</keyword>
<dbReference type="InterPro" id="IPR036423">
    <property type="entry name" value="SOD-like_Cu/Zn_dom_sf"/>
</dbReference>
<accession>A0A9D1UQX2</accession>
<evidence type="ECO:0000256" key="3">
    <source>
        <dbReference type="RuleBase" id="RU000393"/>
    </source>
</evidence>
<name>A0A9D1UQX2_9MICC</name>
<evidence type="ECO:0000256" key="4">
    <source>
        <dbReference type="SAM" id="MobiDB-lite"/>
    </source>
</evidence>
<comment type="cofactor">
    <cofactor evidence="3">
        <name>Cu cation</name>
        <dbReference type="ChEBI" id="CHEBI:23378"/>
    </cofactor>
    <text evidence="3">Binds 1 copper ion per subunit.</text>
</comment>
<reference evidence="6" key="2">
    <citation type="submission" date="2021-04" db="EMBL/GenBank/DDBJ databases">
        <authorList>
            <person name="Gilroy R."/>
        </authorList>
    </citation>
    <scope>NUCLEOTIDE SEQUENCE</scope>
    <source>
        <strain evidence="6">ChiHejej3B27-3195</strain>
    </source>
</reference>
<dbReference type="Gene3D" id="2.60.40.200">
    <property type="entry name" value="Superoxide dismutase, copper/zinc binding domain"/>
    <property type="match status" value="1"/>
</dbReference>
<dbReference type="Proteomes" id="UP000824151">
    <property type="component" value="Unassembled WGS sequence"/>
</dbReference>